<evidence type="ECO:0000313" key="2">
    <source>
        <dbReference type="EMBL" id="TDK46102.1"/>
    </source>
</evidence>
<feature type="chain" id="PRO_5020234366" evidence="1">
    <location>
        <begin position="22"/>
        <end position="166"/>
    </location>
</feature>
<name>A0A4R5V2Q8_9BACT</name>
<protein>
    <submittedName>
        <fullName evidence="2">Histidine phosphatase family protein</fullName>
    </submittedName>
</protein>
<dbReference type="InterPro" id="IPR013078">
    <property type="entry name" value="His_Pase_superF_clade-1"/>
</dbReference>
<gene>
    <name evidence="2" type="ORF">E1898_07230</name>
</gene>
<organism evidence="2 3">
    <name type="scientific">Algoriphagus formosus</name>
    <dbReference type="NCBI Taxonomy" id="2007308"/>
    <lineage>
        <taxon>Bacteria</taxon>
        <taxon>Pseudomonadati</taxon>
        <taxon>Bacteroidota</taxon>
        <taxon>Cytophagia</taxon>
        <taxon>Cytophagales</taxon>
        <taxon>Cyclobacteriaceae</taxon>
        <taxon>Algoriphagus</taxon>
    </lineage>
</organism>
<dbReference type="AlphaFoldDB" id="A0A4R5V2Q8"/>
<proteinExistence type="predicted"/>
<comment type="caution">
    <text evidence="2">The sequence shown here is derived from an EMBL/GenBank/DDBJ whole genome shotgun (WGS) entry which is preliminary data.</text>
</comment>
<dbReference type="PIRSF" id="PIRSF000709">
    <property type="entry name" value="6PFK_2-Ptase"/>
    <property type="match status" value="1"/>
</dbReference>
<sequence>MKNLLLLFTLVLLIVSCTSQSSPKTIYIVRHAEKQLVDDPDPELAQVGYLRAKKLAQILQNQDIKHVFSTDYKRTRLTAQPTADQAGIPIQSYDPSNHDALVEQLRSLDGNILVVGHSNTVSRLANYFVSDEEKFEDLQDIEYDFIYEVSLEKTGSSVVRKLYKEY</sequence>
<reference evidence="2 3" key="1">
    <citation type="submission" date="2019-03" db="EMBL/GenBank/DDBJ databases">
        <title>Algoriphagus aquimaris sp. nov., isolated form marine sediment in Pohang, Korea.</title>
        <authorList>
            <person name="Kim J."/>
            <person name="Yoon S.-H."/>
            <person name="Lee S.-S."/>
        </authorList>
    </citation>
    <scope>NUCLEOTIDE SEQUENCE [LARGE SCALE GENOMIC DNA]</scope>
    <source>
        <strain evidence="2 3">F21</strain>
    </source>
</reference>
<dbReference type="PROSITE" id="PS51257">
    <property type="entry name" value="PROKAR_LIPOPROTEIN"/>
    <property type="match status" value="1"/>
</dbReference>
<dbReference type="InterPro" id="IPR029033">
    <property type="entry name" value="His_PPase_superfam"/>
</dbReference>
<dbReference type="RefSeq" id="WP_133390377.1">
    <property type="nucleotide sequence ID" value="NZ_SMUW01000031.1"/>
</dbReference>
<dbReference type="SUPFAM" id="SSF53254">
    <property type="entry name" value="Phosphoglycerate mutase-like"/>
    <property type="match status" value="1"/>
</dbReference>
<keyword evidence="1" id="KW-0732">Signal</keyword>
<dbReference type="SMART" id="SM00855">
    <property type="entry name" value="PGAM"/>
    <property type="match status" value="1"/>
</dbReference>
<evidence type="ECO:0000256" key="1">
    <source>
        <dbReference type="SAM" id="SignalP"/>
    </source>
</evidence>
<feature type="signal peptide" evidence="1">
    <location>
        <begin position="1"/>
        <end position="21"/>
    </location>
</feature>
<dbReference type="Gene3D" id="3.40.50.1240">
    <property type="entry name" value="Phosphoglycerate mutase-like"/>
    <property type="match status" value="1"/>
</dbReference>
<accession>A0A4R5V2Q8</accession>
<keyword evidence="3" id="KW-1185">Reference proteome</keyword>
<evidence type="ECO:0000313" key="3">
    <source>
        <dbReference type="Proteomes" id="UP000295438"/>
    </source>
</evidence>
<dbReference type="EMBL" id="SMUW01000031">
    <property type="protein sequence ID" value="TDK46102.1"/>
    <property type="molecule type" value="Genomic_DNA"/>
</dbReference>
<dbReference type="CDD" id="cd07067">
    <property type="entry name" value="HP_PGM_like"/>
    <property type="match status" value="1"/>
</dbReference>
<dbReference type="Pfam" id="PF00300">
    <property type="entry name" value="His_Phos_1"/>
    <property type="match status" value="1"/>
</dbReference>
<dbReference type="Proteomes" id="UP000295438">
    <property type="component" value="Unassembled WGS sequence"/>
</dbReference>